<dbReference type="InterPro" id="IPR043137">
    <property type="entry name" value="GGT_ssub_C"/>
</dbReference>
<dbReference type="OrthoDB" id="1081007at2759"/>
<feature type="binding site" evidence="7">
    <location>
        <position position="563"/>
    </location>
    <ligand>
        <name>L-glutamate</name>
        <dbReference type="ChEBI" id="CHEBI:29985"/>
    </ligand>
</feature>
<dbReference type="GO" id="GO:0103068">
    <property type="term" value="F:leukotriene C4 gamma-glutamyl transferase activity"/>
    <property type="evidence" value="ECO:0007669"/>
    <property type="project" value="UniProtKB-EC"/>
</dbReference>
<keyword evidence="8" id="KW-0378">Hydrolase</keyword>
<dbReference type="EMBL" id="CP049009">
    <property type="protein sequence ID" value="QID86859.1"/>
    <property type="molecule type" value="Genomic_DNA"/>
</dbReference>
<sequence length="660" mass="72837">MPSCSTRNSAAPSIKFIPRVLTLLAICTLVFGLPSKMISFASQESLHRINSLLRSPANREVDKFGTFLNPNKGEDGKDKDHHNIDIDPLLRSPSLTPDHQLLKIGLHGAISSDLEICSNLTINEVLLKFPGSNAADAAVTQALCKGMVNFFNSGIGGGGYVVFSGKSDDDHLSIDFREKAPAGSHKHMFENCSLCSKIGGLAVGVPGELMGLYRLYEERGSGQVGWYDLIEPVAKLGSGGWQIDEVLGASLRLYEDVFLTLKEDWSFVLNSTQNGVLKKGDWIKRPMLANMLMELAHNGSVAPFYDPNHWIAKSMVSTIEKYNGIMNLDDVASYDVHVTKPLSTQIRKGVNYIPDNDMTVLTSSGSSSGAALLSALKIMDNFHNQEGGDYVEENTYQLLESMKWMASARSRLGDYEGETLPKHIKEVLDPEWALKAVESIRSNSLDGKFKTLENWTLYDPAYEINNPHGTAHFSIVDSQGNAVSLTTTVNLLFGSLVHDPKTGVIFNNEMDDFAQFNTSNSFELAPSIYNFPEPGKRPLSSTAPTIVLSELGIPDLVVGASGGSRITTSVLQAIVRTYWYKMPILETVAYPRMHHQLLPDHVEVESFPMVGKSTLRTLKEMGYTMKEVFPKSVVNAVRNVRGEWHAVSDYWRKRGISSVY</sequence>
<evidence type="ECO:0000313" key="9">
    <source>
        <dbReference type="EMBL" id="QID86859.1"/>
    </source>
</evidence>
<organism evidence="9 10">
    <name type="scientific">Saccharomyces pastorianus</name>
    <name type="common">Lager yeast</name>
    <name type="synonym">Saccharomyces cerevisiae x Saccharomyces eubayanus</name>
    <dbReference type="NCBI Taxonomy" id="27292"/>
    <lineage>
        <taxon>Eukaryota</taxon>
        <taxon>Fungi</taxon>
        <taxon>Dikarya</taxon>
        <taxon>Ascomycota</taxon>
        <taxon>Saccharomycotina</taxon>
        <taxon>Saccharomycetes</taxon>
        <taxon>Saccharomycetales</taxon>
        <taxon>Saccharomycetaceae</taxon>
        <taxon>Saccharomyces</taxon>
    </lineage>
</organism>
<dbReference type="Pfam" id="PF01019">
    <property type="entry name" value="G_glu_transpept"/>
    <property type="match status" value="1"/>
</dbReference>
<reference evidence="9 10" key="1">
    <citation type="journal article" date="2019" name="BMC Genomics">
        <title>Chromosome level assembly and comparative genome analysis confirm lager-brewing yeasts originated from a single hybridization.</title>
        <authorList>
            <person name="Salazar A.N."/>
            <person name="Gorter de Vries A.R."/>
            <person name="van den Broek M."/>
            <person name="Brouwers N."/>
            <person name="de la Torre Cortes P."/>
            <person name="Kuijpers N.G.A."/>
            <person name="Daran J.G."/>
            <person name="Abeel T."/>
        </authorList>
    </citation>
    <scope>NUCLEOTIDE SEQUENCE [LARGE SCALE GENOMIC DNA]</scope>
    <source>
        <strain evidence="9 10">CBS 1483</strain>
    </source>
</reference>
<dbReference type="GO" id="GO:0036374">
    <property type="term" value="F:glutathione hydrolase activity"/>
    <property type="evidence" value="ECO:0007669"/>
    <property type="project" value="UniProtKB-UniRule"/>
</dbReference>
<feature type="binding site" evidence="7">
    <location>
        <position position="512"/>
    </location>
    <ligand>
        <name>L-glutamate</name>
        <dbReference type="ChEBI" id="CHEBI:29985"/>
    </ligand>
</feature>
<dbReference type="Gene3D" id="3.60.20.40">
    <property type="match status" value="1"/>
</dbReference>
<dbReference type="SUPFAM" id="SSF56235">
    <property type="entry name" value="N-terminal nucleophile aminohydrolases (Ntn hydrolases)"/>
    <property type="match status" value="1"/>
</dbReference>
<dbReference type="UniPathway" id="UPA00204"/>
<evidence type="ECO:0000256" key="8">
    <source>
        <dbReference type="RuleBase" id="RU368068"/>
    </source>
</evidence>
<comment type="function">
    <text evidence="8">Cleaves the gamma-glutamyl peptide bond of glutathione and glutathione conjugates.</text>
</comment>
<evidence type="ECO:0000256" key="2">
    <source>
        <dbReference type="ARBA" id="ARBA00001089"/>
    </source>
</evidence>
<dbReference type="Gene3D" id="1.10.246.130">
    <property type="match status" value="1"/>
</dbReference>
<dbReference type="GO" id="GO:0000324">
    <property type="term" value="C:fungal-type vacuole"/>
    <property type="evidence" value="ECO:0007669"/>
    <property type="project" value="TreeGrafter"/>
</dbReference>
<comment type="catalytic activity">
    <reaction evidence="2 8">
        <text>glutathione + H2O = L-cysteinylglycine + L-glutamate</text>
        <dbReference type="Rhea" id="RHEA:28807"/>
        <dbReference type="ChEBI" id="CHEBI:15377"/>
        <dbReference type="ChEBI" id="CHEBI:29985"/>
        <dbReference type="ChEBI" id="CHEBI:57925"/>
        <dbReference type="ChEBI" id="CHEBI:61694"/>
        <dbReference type="EC" id="3.4.19.13"/>
    </reaction>
</comment>
<accession>A0A6C1ECR0</accession>
<keyword evidence="10" id="KW-1185">Reference proteome</keyword>
<dbReference type="PROSITE" id="PS00462">
    <property type="entry name" value="G_GLU_TRANSPEPTIDASE"/>
    <property type="match status" value="1"/>
</dbReference>
<gene>
    <name evidence="9" type="primary">ECM38_2</name>
    <name evidence="9" type="ORF">GRS66_009505</name>
</gene>
<dbReference type="InterPro" id="IPR043138">
    <property type="entry name" value="GGT_lsub"/>
</dbReference>
<evidence type="ECO:0000313" key="10">
    <source>
        <dbReference type="Proteomes" id="UP000501346"/>
    </source>
</evidence>
<dbReference type="InterPro" id="IPR029055">
    <property type="entry name" value="Ntn_hydrolases_N"/>
</dbReference>
<keyword evidence="8" id="KW-0012">Acyltransferase</keyword>
<feature type="active site" description="Nucleophile" evidence="6">
    <location>
        <position position="470"/>
    </location>
</feature>
<feature type="binding site" evidence="7">
    <location>
        <position position="177"/>
    </location>
    <ligand>
        <name>L-glutamate</name>
        <dbReference type="ChEBI" id="CHEBI:29985"/>
    </ligand>
</feature>
<evidence type="ECO:0000256" key="4">
    <source>
        <dbReference type="ARBA" id="ARBA00009381"/>
    </source>
</evidence>
<comment type="similarity">
    <text evidence="4">Belongs to the gamma-glutamyltransferase family.</text>
</comment>
<protein>
    <recommendedName>
        <fullName evidence="8">Glutathione hydrolase</fullName>
        <ecNumber evidence="8">2.3.2.2</ecNumber>
        <ecNumber evidence="8">3.4.19.13</ecNumber>
    </recommendedName>
    <alternativeName>
        <fullName evidence="8">Gamma-glutamyltransferase</fullName>
    </alternativeName>
    <alternativeName>
        <fullName evidence="8">Gamma-glutamyltranspeptidase</fullName>
    </alternativeName>
</protein>
<evidence type="ECO:0000256" key="1">
    <source>
        <dbReference type="ARBA" id="ARBA00001049"/>
    </source>
</evidence>
<dbReference type="EC" id="3.4.19.13" evidence="8"/>
<dbReference type="InterPro" id="IPR000101">
    <property type="entry name" value="GGT_peptidase"/>
</dbReference>
<dbReference type="PRINTS" id="PR01210">
    <property type="entry name" value="GGTRANSPTASE"/>
</dbReference>
<comment type="catalytic activity">
    <reaction evidence="1 8">
        <text>an S-substituted glutathione + H2O = an S-substituted L-cysteinylglycine + L-glutamate</text>
        <dbReference type="Rhea" id="RHEA:59468"/>
        <dbReference type="ChEBI" id="CHEBI:15377"/>
        <dbReference type="ChEBI" id="CHEBI:29985"/>
        <dbReference type="ChEBI" id="CHEBI:90779"/>
        <dbReference type="ChEBI" id="CHEBI:143103"/>
        <dbReference type="EC" id="3.4.19.13"/>
    </reaction>
</comment>
<evidence type="ECO:0000256" key="5">
    <source>
        <dbReference type="ARBA" id="ARBA00047417"/>
    </source>
</evidence>
<evidence type="ECO:0000256" key="6">
    <source>
        <dbReference type="PIRSR" id="PIRSR600101-1"/>
    </source>
</evidence>
<dbReference type="FunFam" id="3.60.20.40:FF:000001">
    <property type="entry name" value="Gamma-glutamyltranspeptidase 1"/>
    <property type="match status" value="1"/>
</dbReference>
<dbReference type="NCBIfam" id="TIGR00066">
    <property type="entry name" value="g_glut_trans"/>
    <property type="match status" value="1"/>
</dbReference>
<dbReference type="GO" id="GO:0006751">
    <property type="term" value="P:glutathione catabolic process"/>
    <property type="evidence" value="ECO:0007669"/>
    <property type="project" value="UniProtKB-UniRule"/>
</dbReference>
<feature type="binding site" evidence="7">
    <location>
        <begin position="540"/>
        <end position="541"/>
    </location>
    <ligand>
        <name>L-glutamate</name>
        <dbReference type="ChEBI" id="CHEBI:29985"/>
    </ligand>
</feature>
<dbReference type="PANTHER" id="PTHR11686:SF9">
    <property type="entry name" value="RE13973P"/>
    <property type="match status" value="1"/>
</dbReference>
<comment type="pathway">
    <text evidence="3 8">Sulfur metabolism; glutathione metabolism.</text>
</comment>
<dbReference type="FunFam" id="1.10.246.130:FF:000008">
    <property type="entry name" value="Ecm38p"/>
    <property type="match status" value="1"/>
</dbReference>
<keyword evidence="8 9" id="KW-0808">Transferase</keyword>
<dbReference type="PANTHER" id="PTHR11686">
    <property type="entry name" value="GAMMA GLUTAMYL TRANSPEPTIDASE"/>
    <property type="match status" value="1"/>
</dbReference>
<dbReference type="InterPro" id="IPR055262">
    <property type="entry name" value="GGT_CS"/>
</dbReference>
<comment type="catalytic activity">
    <reaction evidence="5 8">
        <text>an N-terminal (5-L-glutamyl)-[peptide] + an alpha-amino acid = 5-L-glutamyl amino acid + an N-terminal L-alpha-aminoacyl-[peptide]</text>
        <dbReference type="Rhea" id="RHEA:23904"/>
        <dbReference type="Rhea" id="RHEA-COMP:9780"/>
        <dbReference type="Rhea" id="RHEA-COMP:9795"/>
        <dbReference type="ChEBI" id="CHEBI:77644"/>
        <dbReference type="ChEBI" id="CHEBI:78597"/>
        <dbReference type="ChEBI" id="CHEBI:78599"/>
        <dbReference type="ChEBI" id="CHEBI:78608"/>
        <dbReference type="EC" id="2.3.2.2"/>
    </reaction>
</comment>
<dbReference type="GO" id="GO:0005886">
    <property type="term" value="C:plasma membrane"/>
    <property type="evidence" value="ECO:0007669"/>
    <property type="project" value="TreeGrafter"/>
</dbReference>
<dbReference type="EC" id="2.3.2.2" evidence="8"/>
<feature type="binding site" evidence="7">
    <location>
        <begin position="488"/>
        <end position="490"/>
    </location>
    <ligand>
        <name>L-glutamate</name>
        <dbReference type="ChEBI" id="CHEBI:29985"/>
    </ligand>
</feature>
<name>A0A6C1ECR0_SACPS</name>
<dbReference type="Proteomes" id="UP000501346">
    <property type="component" value="Chromosome SeXII"/>
</dbReference>
<evidence type="ECO:0000256" key="3">
    <source>
        <dbReference type="ARBA" id="ARBA00005115"/>
    </source>
</evidence>
<dbReference type="AlphaFoldDB" id="A0A6C1ECR0"/>
<evidence type="ECO:0000256" key="7">
    <source>
        <dbReference type="PIRSR" id="PIRSR600101-2"/>
    </source>
</evidence>
<proteinExistence type="inferred from homology"/>